<keyword evidence="26" id="KW-1185">Reference proteome</keyword>
<evidence type="ECO:0000256" key="13">
    <source>
        <dbReference type="ARBA" id="ARBA00039111"/>
    </source>
</evidence>
<evidence type="ECO:0000256" key="20">
    <source>
        <dbReference type="ARBA" id="ARBA00045587"/>
    </source>
</evidence>
<evidence type="ECO:0000256" key="21">
    <source>
        <dbReference type="ARBA" id="ARBA00048050"/>
    </source>
</evidence>
<evidence type="ECO:0000313" key="26">
    <source>
        <dbReference type="Proteomes" id="UP001314229"/>
    </source>
</evidence>
<evidence type="ECO:0000256" key="22">
    <source>
        <dbReference type="ARBA" id="ARBA00048805"/>
    </source>
</evidence>
<accession>A0AAV1PGN2</accession>
<dbReference type="Gene3D" id="3.90.1480.20">
    <property type="entry name" value="Glycosyl transferase family 29"/>
    <property type="match status" value="1"/>
</dbReference>
<organism evidence="25 26">
    <name type="scientific">Scomber scombrus</name>
    <name type="common">Atlantic mackerel</name>
    <name type="synonym">Scomber vernalis</name>
    <dbReference type="NCBI Taxonomy" id="13677"/>
    <lineage>
        <taxon>Eukaryota</taxon>
        <taxon>Metazoa</taxon>
        <taxon>Chordata</taxon>
        <taxon>Craniata</taxon>
        <taxon>Vertebrata</taxon>
        <taxon>Euteleostomi</taxon>
        <taxon>Actinopterygii</taxon>
        <taxon>Neopterygii</taxon>
        <taxon>Teleostei</taxon>
        <taxon>Neoteleostei</taxon>
        <taxon>Acanthomorphata</taxon>
        <taxon>Pelagiaria</taxon>
        <taxon>Scombriformes</taxon>
        <taxon>Scombridae</taxon>
        <taxon>Scomber</taxon>
    </lineage>
</organism>
<dbReference type="AlphaFoldDB" id="A0AAV1PGN2"/>
<dbReference type="FunFam" id="3.90.1480.20:FF:000006">
    <property type="entry name" value="ST3 beta-galactoside alpha-2,3-sialyltransferase 5"/>
    <property type="match status" value="1"/>
</dbReference>
<evidence type="ECO:0000256" key="23">
    <source>
        <dbReference type="ARBA" id="ARBA00049539"/>
    </source>
</evidence>
<dbReference type="InterPro" id="IPR051142">
    <property type="entry name" value="Glycosyltransferase_29"/>
</dbReference>
<dbReference type="Pfam" id="PF00777">
    <property type="entry name" value="Glyco_transf_29"/>
    <property type="match status" value="1"/>
</dbReference>
<keyword evidence="11" id="KW-1015">Disulfide bond</keyword>
<keyword evidence="10" id="KW-0472">Membrane</keyword>
<dbReference type="GO" id="GO:0000139">
    <property type="term" value="C:Golgi membrane"/>
    <property type="evidence" value="ECO:0007669"/>
    <property type="project" value="UniProtKB-SubCell"/>
</dbReference>
<dbReference type="Proteomes" id="UP001314229">
    <property type="component" value="Unassembled WGS sequence"/>
</dbReference>
<dbReference type="EMBL" id="CAWUFR010000134">
    <property type="protein sequence ID" value="CAK6969361.1"/>
    <property type="molecule type" value="Genomic_DNA"/>
</dbReference>
<evidence type="ECO:0000256" key="14">
    <source>
        <dbReference type="ARBA" id="ARBA00039792"/>
    </source>
</evidence>
<evidence type="ECO:0000256" key="19">
    <source>
        <dbReference type="ARBA" id="ARBA00043651"/>
    </source>
</evidence>
<comment type="function">
    <text evidence="20">Transfers the sialyl group (N-acetyl-alpha-neuraminyl or NeuAc) from CMP-NeuAc to the non-reducing terminal galactose (Gal) of glycosphingolipids forming gangliosides (important molecules involved in the regulation of multiple cellular processes, including cell proliferation and differentiation, apoptosis, embryogenesis, development, and oncogenesis). Mainly involved in the biosynthesis of ganglioside GM3 but can also use different glycolipids as substrate acceptors such as D-galactosylceramide (GalCer), asialo-GM2 (GA2) and asialo-GM1 (GA1), although less preferentially than beta-D-Gal-(1-&gt;4)-beta-D-Glc-(1&lt;-&gt;1)-Cer (LacCer).</text>
</comment>
<dbReference type="PANTHER" id="PTHR13713">
    <property type="entry name" value="SIALYLTRANSFERASE"/>
    <property type="match status" value="1"/>
</dbReference>
<protein>
    <recommendedName>
        <fullName evidence="14">Lactosylceramide alpha-2,3-sialyltransferase</fullName>
        <ecNumber evidence="13">2.4.3.9</ecNumber>
    </recommendedName>
    <alternativeName>
        <fullName evidence="15">CMP-NeuAc:lactosylceramide alpha-2,3-sialyltransferase</fullName>
    </alternativeName>
    <alternativeName>
        <fullName evidence="18">Ganglioside GM3 synthase</fullName>
    </alternativeName>
    <alternativeName>
        <fullName evidence="17">ST3Gal V</fullName>
    </alternativeName>
    <alternativeName>
        <fullName evidence="16">Sialyltransferase 9</fullName>
    </alternativeName>
</protein>
<evidence type="ECO:0000256" key="15">
    <source>
        <dbReference type="ARBA" id="ARBA00041341"/>
    </source>
</evidence>
<feature type="compositionally biased region" description="Basic and acidic residues" evidence="24">
    <location>
        <begin position="303"/>
        <end position="320"/>
    </location>
</feature>
<comment type="similarity">
    <text evidence="2">Belongs to the glycosyltransferase 29 family.</text>
</comment>
<dbReference type="EC" id="2.4.3.9" evidence="13"/>
<evidence type="ECO:0000256" key="18">
    <source>
        <dbReference type="ARBA" id="ARBA00042545"/>
    </source>
</evidence>
<evidence type="ECO:0000256" key="5">
    <source>
        <dbReference type="ARBA" id="ARBA00022692"/>
    </source>
</evidence>
<dbReference type="GO" id="GO:0006629">
    <property type="term" value="P:lipid metabolic process"/>
    <property type="evidence" value="ECO:0007669"/>
    <property type="project" value="UniProtKB-KW"/>
</dbReference>
<dbReference type="PANTHER" id="PTHR13713:SF60">
    <property type="entry name" value="LACTOSYLCERAMIDE ALPHA-2,3-SIALYLTRANSFERASE"/>
    <property type="match status" value="1"/>
</dbReference>
<comment type="subcellular location">
    <subcellularLocation>
        <location evidence="1">Golgi apparatus membrane</location>
        <topology evidence="1">Single-pass type II membrane protein</topology>
    </subcellularLocation>
</comment>
<evidence type="ECO:0000256" key="9">
    <source>
        <dbReference type="ARBA" id="ARBA00023098"/>
    </source>
</evidence>
<evidence type="ECO:0000256" key="16">
    <source>
        <dbReference type="ARBA" id="ARBA00041896"/>
    </source>
</evidence>
<keyword evidence="8" id="KW-0333">Golgi apparatus</keyword>
<gene>
    <name evidence="25" type="ORF">FSCOSCO3_A016411</name>
</gene>
<keyword evidence="9" id="KW-0443">Lipid metabolism</keyword>
<evidence type="ECO:0000256" key="1">
    <source>
        <dbReference type="ARBA" id="ARBA00004323"/>
    </source>
</evidence>
<evidence type="ECO:0000256" key="2">
    <source>
        <dbReference type="ARBA" id="ARBA00006003"/>
    </source>
</evidence>
<evidence type="ECO:0000256" key="12">
    <source>
        <dbReference type="ARBA" id="ARBA00023180"/>
    </source>
</evidence>
<comment type="catalytic activity">
    <reaction evidence="23">
        <text>ganglioside GA1 (d18:1(4E)/18:0) + CMP-N-acetyl-beta-neuraminate = ganglioside GM1 (d18:1(4E)/18:0) + CMP + H(+)</text>
        <dbReference type="Rhea" id="RHEA:41784"/>
        <dbReference type="ChEBI" id="CHEBI:15378"/>
        <dbReference type="ChEBI" id="CHEBI:57812"/>
        <dbReference type="ChEBI" id="CHEBI:60377"/>
        <dbReference type="ChEBI" id="CHEBI:73110"/>
        <dbReference type="ChEBI" id="CHEBI:78484"/>
    </reaction>
    <physiologicalReaction direction="left-to-right" evidence="23">
        <dbReference type="Rhea" id="RHEA:41785"/>
    </physiologicalReaction>
</comment>
<sequence length="334" mass="37731">MVSLAQLGAEKSSPVEWHVDAEHKKRVHEHVRRVLTGQCHPGSTRQSLMARLPTSSHLTQPFLWRDVPLTEDLFQYPPPFGFKGLQGKVENLLKQLPDSAAQMEKSKECRRCVVMGNGGILKGLELGQLIDKFDIIIRLNSGPLGEFSVDVGNRTSIRMSYPEGTPLQWVDTDSQTLFVAVVHKGGDISWTSAMINKHNTVPLWDRLFFWQKVPDQIPLEPERFRLLNPHVIRETALDLLKYLPPTQRLLGWDKFCCLSLSTECADPGRLRTESRQSAVRRGQPGRLRLQPLPAGGASALLRPPDHERHVASENARRGQRDPAPAKPCQRRNHQ</sequence>
<keyword evidence="4" id="KW-0808">Transferase</keyword>
<evidence type="ECO:0000256" key="17">
    <source>
        <dbReference type="ARBA" id="ARBA00041976"/>
    </source>
</evidence>
<evidence type="ECO:0000256" key="10">
    <source>
        <dbReference type="ARBA" id="ARBA00023136"/>
    </source>
</evidence>
<feature type="region of interest" description="Disordered" evidence="24">
    <location>
        <begin position="269"/>
        <end position="334"/>
    </location>
</feature>
<evidence type="ECO:0000256" key="24">
    <source>
        <dbReference type="SAM" id="MobiDB-lite"/>
    </source>
</evidence>
<dbReference type="InterPro" id="IPR038578">
    <property type="entry name" value="GT29-like_sf"/>
</dbReference>
<comment type="caution">
    <text evidence="25">The sequence shown here is derived from an EMBL/GenBank/DDBJ whole genome shotgun (WGS) entry which is preliminary data.</text>
</comment>
<evidence type="ECO:0000256" key="4">
    <source>
        <dbReference type="ARBA" id="ARBA00022679"/>
    </source>
</evidence>
<comment type="catalytic activity">
    <reaction evidence="21">
        <text>a beta-D-Gal-(1&lt;-&gt;1')-ceramide + CMP-N-acetyl-beta-neuraminate = N-acetyl-alpha-neuraminosyl-(2-&gt;3)-beta-D-galactosyl-(1&lt;-&gt;1')-ceramide + CMP + H(+)</text>
        <dbReference type="Rhea" id="RHEA:41780"/>
        <dbReference type="ChEBI" id="CHEBI:15378"/>
        <dbReference type="ChEBI" id="CHEBI:57812"/>
        <dbReference type="ChEBI" id="CHEBI:60377"/>
        <dbReference type="ChEBI" id="CHEBI:82643"/>
        <dbReference type="ChEBI" id="CHEBI:143593"/>
    </reaction>
    <physiologicalReaction direction="left-to-right" evidence="21">
        <dbReference type="Rhea" id="RHEA:41781"/>
    </physiologicalReaction>
</comment>
<keyword evidence="3" id="KW-0328">Glycosyltransferase</keyword>
<evidence type="ECO:0000256" key="11">
    <source>
        <dbReference type="ARBA" id="ARBA00023157"/>
    </source>
</evidence>
<keyword evidence="5" id="KW-0812">Transmembrane</keyword>
<keyword evidence="12" id="KW-0325">Glycoprotein</keyword>
<name>A0AAV1PGN2_SCOSC</name>
<evidence type="ECO:0000256" key="8">
    <source>
        <dbReference type="ARBA" id="ARBA00023034"/>
    </source>
</evidence>
<keyword evidence="6" id="KW-0735">Signal-anchor</keyword>
<evidence type="ECO:0000256" key="3">
    <source>
        <dbReference type="ARBA" id="ARBA00022676"/>
    </source>
</evidence>
<proteinExistence type="inferred from homology"/>
<keyword evidence="7" id="KW-1133">Transmembrane helix</keyword>
<dbReference type="GO" id="GO:0047291">
    <property type="term" value="F:lactosylceramide alpha-2,3-sialyltransferase activity"/>
    <property type="evidence" value="ECO:0007669"/>
    <property type="project" value="UniProtKB-EC"/>
</dbReference>
<reference evidence="25 26" key="1">
    <citation type="submission" date="2024-01" db="EMBL/GenBank/DDBJ databases">
        <authorList>
            <person name="Alioto T."/>
            <person name="Alioto T."/>
            <person name="Gomez Garrido J."/>
        </authorList>
    </citation>
    <scope>NUCLEOTIDE SEQUENCE [LARGE SCALE GENOMIC DNA]</scope>
</reference>
<evidence type="ECO:0000256" key="7">
    <source>
        <dbReference type="ARBA" id="ARBA00022989"/>
    </source>
</evidence>
<dbReference type="InterPro" id="IPR001675">
    <property type="entry name" value="Glyco_trans_29"/>
</dbReference>
<evidence type="ECO:0000313" key="25">
    <source>
        <dbReference type="EMBL" id="CAK6969361.1"/>
    </source>
</evidence>
<comment type="catalytic activity">
    <reaction evidence="22">
        <text>ganglioside GA2 (d18:1(4E)/18:0) + CMP-N-acetyl-beta-neuraminate = ganglioside GM2 (d18:1(4E)/18:0) + CMP + H(+)</text>
        <dbReference type="Rhea" id="RHEA:41776"/>
        <dbReference type="ChEBI" id="CHEBI:15378"/>
        <dbReference type="ChEBI" id="CHEBI:57812"/>
        <dbReference type="ChEBI" id="CHEBI:60377"/>
        <dbReference type="ChEBI" id="CHEBI:78485"/>
        <dbReference type="ChEBI" id="CHEBI:78486"/>
    </reaction>
    <physiologicalReaction direction="left-to-right" evidence="22">
        <dbReference type="Rhea" id="RHEA:41777"/>
    </physiologicalReaction>
</comment>
<comment type="catalytic activity">
    <reaction evidence="19">
        <text>a beta-D-Gal-(1-&gt;4)-beta-D-Glc-(1&lt;-&gt;1)-Cer(d18:1(4E)) + CMP-N-acetyl-beta-neuraminate = a ganglioside GM3 (d18:1(4E)) + CMP + H(+)</text>
        <dbReference type="Rhea" id="RHEA:18417"/>
        <dbReference type="ChEBI" id="CHEBI:15378"/>
        <dbReference type="ChEBI" id="CHEBI:17950"/>
        <dbReference type="ChEBI" id="CHEBI:57812"/>
        <dbReference type="ChEBI" id="CHEBI:60065"/>
        <dbReference type="ChEBI" id="CHEBI:60377"/>
        <dbReference type="EC" id="2.4.3.9"/>
    </reaction>
    <physiologicalReaction direction="left-to-right" evidence="19">
        <dbReference type="Rhea" id="RHEA:18418"/>
    </physiologicalReaction>
</comment>
<evidence type="ECO:0000256" key="6">
    <source>
        <dbReference type="ARBA" id="ARBA00022968"/>
    </source>
</evidence>